<dbReference type="AlphaFoldDB" id="A0A3S9VYT1"/>
<dbReference type="PANTHER" id="PTHR33295:SF8">
    <property type="entry name" value="AAA+ ATPASE DOMAIN-CONTAINING PROTEIN"/>
    <property type="match status" value="1"/>
</dbReference>
<dbReference type="Pfam" id="PF13173">
    <property type="entry name" value="AAA_14"/>
    <property type="match status" value="1"/>
</dbReference>
<dbReference type="EMBL" id="CP032819">
    <property type="protein sequence ID" value="AZS31672.1"/>
    <property type="molecule type" value="Genomic_DNA"/>
</dbReference>
<dbReference type="OrthoDB" id="9801840at2"/>
<dbReference type="SUPFAM" id="SSF52540">
    <property type="entry name" value="P-loop containing nucleoside triphosphate hydrolases"/>
    <property type="match status" value="1"/>
</dbReference>
<dbReference type="InterPro" id="IPR027417">
    <property type="entry name" value="P-loop_NTPase"/>
</dbReference>
<feature type="domain" description="AAA" evidence="1">
    <location>
        <begin position="34"/>
        <end position="169"/>
    </location>
</feature>
<dbReference type="InterPro" id="IPR041682">
    <property type="entry name" value="AAA_14"/>
</dbReference>
<evidence type="ECO:0000313" key="3">
    <source>
        <dbReference type="EMBL" id="AZS31672.1"/>
    </source>
</evidence>
<reference evidence="3 4" key="1">
    <citation type="submission" date="2018-10" db="EMBL/GenBank/DDBJ databases">
        <title>Butyricimonas faecalis sp. nov., isolated from human faeces and emended description of the genus Butyricimonas.</title>
        <authorList>
            <person name="Le Roy T."/>
            <person name="Van der Smissen P."/>
            <person name="Paquot A."/>
            <person name="Delzenne N."/>
            <person name="Muccioli G."/>
            <person name="Collet J.-F."/>
            <person name="Cani P.D."/>
        </authorList>
    </citation>
    <scope>NUCLEOTIDE SEQUENCE [LARGE SCALE GENOMIC DNA]</scope>
    <source>
        <strain evidence="3 4">H184</strain>
    </source>
</reference>
<feature type="domain" description="DUF4143" evidence="2">
    <location>
        <begin position="226"/>
        <end position="376"/>
    </location>
</feature>
<gene>
    <name evidence="3" type="ORF">D8S85_20360</name>
</gene>
<evidence type="ECO:0000259" key="1">
    <source>
        <dbReference type="Pfam" id="PF13173"/>
    </source>
</evidence>
<protein>
    <submittedName>
        <fullName evidence="3">ATP-binding protein</fullName>
    </submittedName>
</protein>
<keyword evidence="3" id="KW-0067">ATP-binding</keyword>
<dbReference type="InterPro" id="IPR025420">
    <property type="entry name" value="DUF4143"/>
</dbReference>
<keyword evidence="3" id="KW-0547">Nucleotide-binding</keyword>
<dbReference type="KEGG" id="buy:D8S85_20360"/>
<name>A0A3S9VYT1_9BACT</name>
<dbReference type="RefSeq" id="WP_106624094.1">
    <property type="nucleotide sequence ID" value="NZ_CP032819.1"/>
</dbReference>
<dbReference type="Pfam" id="PF13635">
    <property type="entry name" value="DUF4143"/>
    <property type="match status" value="1"/>
</dbReference>
<evidence type="ECO:0000313" key="4">
    <source>
        <dbReference type="Proteomes" id="UP000270673"/>
    </source>
</evidence>
<dbReference type="GO" id="GO:0005524">
    <property type="term" value="F:ATP binding"/>
    <property type="evidence" value="ECO:0007669"/>
    <property type="project" value="UniProtKB-KW"/>
</dbReference>
<accession>A0A3S9VYT1</accession>
<keyword evidence="4" id="KW-1185">Reference proteome</keyword>
<proteinExistence type="predicted"/>
<dbReference type="PANTHER" id="PTHR33295">
    <property type="entry name" value="ATPASE"/>
    <property type="match status" value="1"/>
</dbReference>
<sequence length="435" mass="51094">MKRKEIIQALIATKQSEIPFNVIKRDIELPLDSEQIITIPGVRRCGKSSLMMLVINSLVERGIKKEQILWIGFDDERLYDLTTEELDDIITGYMEMYPDIPIKDVYMFFDEIQLVDKWELFILRIYKSYCKNIYVSGSNAQMLSRELSSALRGWPLEYEEFPLSFNEFCRFKNIKTNGFTEIDRIRLKNAFMEFNHSSAFPEVVLIPEKSMKDRKLQGYFNTMLFRDLIEHYQLNNPEVVRYFLKRVMANLSKPTSINSIFNDLKSQGLKVGKDKLYELAEHCCSIFLFFRVPKYDRSMIKENSSLPKYYCIDNGIRNAVLLPQSDDDGKLLENTVFLALRRVLKPCDKILYFQGTKECDFVVQQNDQIVHLIQVTWDMRDKETRKREIDGIVEASRVTGCDSLIILTNNEEGEITEEGKTIKILPVWKWLLFQE</sequence>
<evidence type="ECO:0000259" key="2">
    <source>
        <dbReference type="Pfam" id="PF13635"/>
    </source>
</evidence>
<organism evidence="3 4">
    <name type="scientific">Butyricimonas faecalis</name>
    <dbReference type="NCBI Taxonomy" id="2093856"/>
    <lineage>
        <taxon>Bacteria</taxon>
        <taxon>Pseudomonadati</taxon>
        <taxon>Bacteroidota</taxon>
        <taxon>Bacteroidia</taxon>
        <taxon>Bacteroidales</taxon>
        <taxon>Odoribacteraceae</taxon>
        <taxon>Butyricimonas</taxon>
    </lineage>
</organism>
<dbReference type="Proteomes" id="UP000270673">
    <property type="component" value="Chromosome"/>
</dbReference>